<dbReference type="EMBL" id="CAJNNV010024409">
    <property type="protein sequence ID" value="CAE8609789.1"/>
    <property type="molecule type" value="Genomic_DNA"/>
</dbReference>
<dbReference type="AlphaFoldDB" id="A0A813FD92"/>
<organism evidence="3 4">
    <name type="scientific">Polarella glacialis</name>
    <name type="common">Dinoflagellate</name>
    <dbReference type="NCBI Taxonomy" id="89957"/>
    <lineage>
        <taxon>Eukaryota</taxon>
        <taxon>Sar</taxon>
        <taxon>Alveolata</taxon>
        <taxon>Dinophyceae</taxon>
        <taxon>Suessiales</taxon>
        <taxon>Suessiaceae</taxon>
        <taxon>Polarella</taxon>
    </lineage>
</organism>
<comment type="caution">
    <text evidence="3">The sequence shown here is derived from an EMBL/GenBank/DDBJ whole genome shotgun (WGS) entry which is preliminary data.</text>
</comment>
<evidence type="ECO:0000313" key="4">
    <source>
        <dbReference type="Proteomes" id="UP000654075"/>
    </source>
</evidence>
<reference evidence="3" key="1">
    <citation type="submission" date="2021-02" db="EMBL/GenBank/DDBJ databases">
        <authorList>
            <person name="Dougan E. K."/>
            <person name="Rhodes N."/>
            <person name="Thang M."/>
            <person name="Chan C."/>
        </authorList>
    </citation>
    <scope>NUCLEOTIDE SEQUENCE</scope>
</reference>
<dbReference type="InterPro" id="IPR050231">
    <property type="entry name" value="Iron_ascorbate_oxido_reductase"/>
</dbReference>
<evidence type="ECO:0000259" key="2">
    <source>
        <dbReference type="Pfam" id="PF03171"/>
    </source>
</evidence>
<dbReference type="Proteomes" id="UP000654075">
    <property type="component" value="Unassembled WGS sequence"/>
</dbReference>
<dbReference type="InterPro" id="IPR027443">
    <property type="entry name" value="IPNS-like_sf"/>
</dbReference>
<dbReference type="InterPro" id="IPR044861">
    <property type="entry name" value="IPNS-like_FE2OG_OXY"/>
</dbReference>
<feature type="region of interest" description="Disordered" evidence="1">
    <location>
        <begin position="334"/>
        <end position="367"/>
    </location>
</feature>
<feature type="compositionally biased region" description="Polar residues" evidence="1">
    <location>
        <begin position="348"/>
        <end position="358"/>
    </location>
</feature>
<keyword evidence="4" id="KW-1185">Reference proteome</keyword>
<feature type="domain" description="Isopenicillin N synthase-like Fe(2+) 2OG dioxygenase" evidence="2">
    <location>
        <begin position="133"/>
        <end position="217"/>
    </location>
</feature>
<dbReference type="SUPFAM" id="SSF51197">
    <property type="entry name" value="Clavaminate synthase-like"/>
    <property type="match status" value="1"/>
</dbReference>
<accession>A0A813FD92</accession>
<sequence>MLLDGEAAAATWGRIKTLADTGLKSFFDQLAKDPDLVERINATYPKKIVKHIGFENVAQDAASEDQKLTVDLNRKKLANIKELLDDMCPSFLHEVQEFMTLTEEELVPRELQRLSECIGSDLTSHHRQNNIDYRFLDYPSHFGSATRCAAHKDTSTLTIIIPDAVRGLETMSRVSEEPNAPCKWVSAPGGEVTTLHGIMVQISSNDKLAATEHRVVDAPAVNGLVPRQTCIAVFVDPDLDTNISPRVPPGTISRYHVVVSPKGLKTMLNQQATSGEEGKKATQDEIVARVRIPQGCLTPREVFCDSGPRDKGEYEYRLEACRCCTGCQKRKGETARESERLSGRNPPKATQCQESTSLGWKRSWTPEKLPCPLKLSRLSRDADTGSDAEIP</sequence>
<dbReference type="OrthoDB" id="288590at2759"/>
<dbReference type="PANTHER" id="PTHR47990">
    <property type="entry name" value="2-OXOGLUTARATE (2OG) AND FE(II)-DEPENDENT OXYGENASE SUPERFAMILY PROTEIN-RELATED"/>
    <property type="match status" value="1"/>
</dbReference>
<gene>
    <name evidence="3" type="ORF">PGLA1383_LOCUS27616</name>
</gene>
<proteinExistence type="predicted"/>
<name>A0A813FD92_POLGL</name>
<dbReference type="Pfam" id="PF03171">
    <property type="entry name" value="2OG-FeII_Oxy"/>
    <property type="match status" value="1"/>
</dbReference>
<protein>
    <recommendedName>
        <fullName evidence="2">Isopenicillin N synthase-like Fe(2+) 2OG dioxygenase domain-containing protein</fullName>
    </recommendedName>
</protein>
<evidence type="ECO:0000313" key="3">
    <source>
        <dbReference type="EMBL" id="CAE8609789.1"/>
    </source>
</evidence>
<evidence type="ECO:0000256" key="1">
    <source>
        <dbReference type="SAM" id="MobiDB-lite"/>
    </source>
</evidence>
<dbReference type="Gene3D" id="2.60.120.330">
    <property type="entry name" value="B-lactam Antibiotic, Isopenicillin N Synthase, Chain"/>
    <property type="match status" value="1"/>
</dbReference>